<dbReference type="EC" id="2.5.1.54" evidence="7"/>
<keyword evidence="3 7" id="KW-0028">Amino-acid biosynthesis</keyword>
<keyword evidence="9" id="KW-1185">Reference proteome</keyword>
<proteinExistence type="inferred from homology"/>
<dbReference type="PANTHER" id="PTHR21337">
    <property type="entry name" value="PHOSPHO-2-DEHYDRO-3-DEOXYHEPTONATE ALDOLASE 1, 2"/>
    <property type="match status" value="1"/>
</dbReference>
<comment type="catalytic activity">
    <reaction evidence="6 7">
        <text>D-erythrose 4-phosphate + phosphoenolpyruvate + H2O = 7-phospho-2-dehydro-3-deoxy-D-arabino-heptonate + phosphate</text>
        <dbReference type="Rhea" id="RHEA:14717"/>
        <dbReference type="ChEBI" id="CHEBI:15377"/>
        <dbReference type="ChEBI" id="CHEBI:16897"/>
        <dbReference type="ChEBI" id="CHEBI:43474"/>
        <dbReference type="ChEBI" id="CHEBI:58394"/>
        <dbReference type="ChEBI" id="CHEBI:58702"/>
        <dbReference type="EC" id="2.5.1.54"/>
    </reaction>
</comment>
<dbReference type="Gene3D" id="3.20.20.70">
    <property type="entry name" value="Aldolase class I"/>
    <property type="match status" value="1"/>
</dbReference>
<evidence type="ECO:0000256" key="5">
    <source>
        <dbReference type="ARBA" id="ARBA00023141"/>
    </source>
</evidence>
<keyword evidence="7" id="KW-0809">Transit peptide</keyword>
<reference evidence="8 9" key="1">
    <citation type="submission" date="2019-11" db="EMBL/GenBank/DDBJ databases">
        <title>Whole genome sequence of Oryza granulata.</title>
        <authorList>
            <person name="Li W."/>
        </authorList>
    </citation>
    <scope>NUCLEOTIDE SEQUENCE [LARGE SCALE GENOMIC DNA]</scope>
    <source>
        <strain evidence="9">cv. Menghai</strain>
        <tissue evidence="8">Leaf</tissue>
    </source>
</reference>
<evidence type="ECO:0000256" key="6">
    <source>
        <dbReference type="ARBA" id="ARBA00047508"/>
    </source>
</evidence>
<dbReference type="GO" id="GO:0009507">
    <property type="term" value="C:chloroplast"/>
    <property type="evidence" value="ECO:0007669"/>
    <property type="project" value="UniProtKB-SubCell"/>
</dbReference>
<gene>
    <name evidence="8" type="ORF">E2562_000980</name>
</gene>
<dbReference type="InterPro" id="IPR013785">
    <property type="entry name" value="Aldolase_TIM"/>
</dbReference>
<name>A0A6G1CYM7_9ORYZ</name>
<evidence type="ECO:0000256" key="7">
    <source>
        <dbReference type="RuleBase" id="RU363071"/>
    </source>
</evidence>
<sequence>MASLTIGSTIPTHVALFHATCLEDARVSKPRQRRGMMSNGWAPGSWRARPARQIPKYPDAAALEKTERALASFPPLVFAGEARKLEERLGEAAMGRAFLLQGGDYAENFKEFGANNIRNTFRLMLQMAVVLTFGGRMPTIKVLLTTIAHSHGFVQRNLLRGWQCISGWKDGWPICKAKIKPN</sequence>
<dbReference type="GO" id="GO:0009423">
    <property type="term" value="P:chorismate biosynthetic process"/>
    <property type="evidence" value="ECO:0007669"/>
    <property type="project" value="UniProtKB-UniPathway"/>
</dbReference>
<dbReference type="OrthoDB" id="2338at2759"/>
<organism evidence="8 9">
    <name type="scientific">Oryza meyeriana var. granulata</name>
    <dbReference type="NCBI Taxonomy" id="110450"/>
    <lineage>
        <taxon>Eukaryota</taxon>
        <taxon>Viridiplantae</taxon>
        <taxon>Streptophyta</taxon>
        <taxon>Embryophyta</taxon>
        <taxon>Tracheophyta</taxon>
        <taxon>Spermatophyta</taxon>
        <taxon>Magnoliopsida</taxon>
        <taxon>Liliopsida</taxon>
        <taxon>Poales</taxon>
        <taxon>Poaceae</taxon>
        <taxon>BOP clade</taxon>
        <taxon>Oryzoideae</taxon>
        <taxon>Oryzeae</taxon>
        <taxon>Oryzinae</taxon>
        <taxon>Oryza</taxon>
        <taxon>Oryza meyeriana</taxon>
    </lineage>
</organism>
<accession>A0A6G1CYM7</accession>
<dbReference type="Pfam" id="PF01474">
    <property type="entry name" value="DAHP_synth_2"/>
    <property type="match status" value="1"/>
</dbReference>
<dbReference type="GO" id="GO:0008652">
    <property type="term" value="P:amino acid biosynthetic process"/>
    <property type="evidence" value="ECO:0007669"/>
    <property type="project" value="UniProtKB-KW"/>
</dbReference>
<keyword evidence="7" id="KW-0934">Plastid</keyword>
<evidence type="ECO:0000256" key="4">
    <source>
        <dbReference type="ARBA" id="ARBA00022679"/>
    </source>
</evidence>
<keyword evidence="5 7" id="KW-0057">Aromatic amino acid biosynthesis</keyword>
<keyword evidence="7" id="KW-0150">Chloroplast</keyword>
<dbReference type="UniPathway" id="UPA00053">
    <property type="reaction ID" value="UER00084"/>
</dbReference>
<dbReference type="SUPFAM" id="SSF51569">
    <property type="entry name" value="Aldolase"/>
    <property type="match status" value="1"/>
</dbReference>
<dbReference type="GO" id="GO:0009073">
    <property type="term" value="P:aromatic amino acid family biosynthetic process"/>
    <property type="evidence" value="ECO:0007669"/>
    <property type="project" value="UniProtKB-KW"/>
</dbReference>
<evidence type="ECO:0000313" key="9">
    <source>
        <dbReference type="Proteomes" id="UP000479710"/>
    </source>
</evidence>
<comment type="similarity">
    <text evidence="2 7">Belongs to the class-II DAHP synthase family.</text>
</comment>
<keyword evidence="4 7" id="KW-0808">Transferase</keyword>
<dbReference type="AlphaFoldDB" id="A0A6G1CYM7"/>
<dbReference type="PANTHER" id="PTHR21337:SF23">
    <property type="entry name" value="PHOSPHO-2-DEHYDRO-3-DEOXYHEPTONATE ALDOLASE"/>
    <property type="match status" value="1"/>
</dbReference>
<evidence type="ECO:0000256" key="3">
    <source>
        <dbReference type="ARBA" id="ARBA00022605"/>
    </source>
</evidence>
<dbReference type="InterPro" id="IPR002480">
    <property type="entry name" value="DAHP_synth_2"/>
</dbReference>
<evidence type="ECO:0000313" key="8">
    <source>
        <dbReference type="EMBL" id="KAF0905187.1"/>
    </source>
</evidence>
<comment type="subcellular location">
    <subcellularLocation>
        <location evidence="7">Plastid</location>
        <location evidence="7">Chloroplast</location>
    </subcellularLocation>
</comment>
<comment type="caution">
    <text evidence="8">The sequence shown here is derived from an EMBL/GenBank/DDBJ whole genome shotgun (WGS) entry which is preliminary data.</text>
</comment>
<comment type="pathway">
    <text evidence="1 7">Metabolic intermediate biosynthesis; chorismate biosynthesis; chorismate from D-erythrose 4-phosphate and phosphoenolpyruvate: step 1/7.</text>
</comment>
<dbReference type="Proteomes" id="UP000479710">
    <property type="component" value="Unassembled WGS sequence"/>
</dbReference>
<dbReference type="EMBL" id="SPHZ02000007">
    <property type="protein sequence ID" value="KAF0905187.1"/>
    <property type="molecule type" value="Genomic_DNA"/>
</dbReference>
<protein>
    <recommendedName>
        <fullName evidence="7">Phospho-2-dehydro-3-deoxyheptonate aldolase</fullName>
        <ecNumber evidence="7">2.5.1.54</ecNumber>
    </recommendedName>
</protein>
<evidence type="ECO:0000256" key="2">
    <source>
        <dbReference type="ARBA" id="ARBA00008911"/>
    </source>
</evidence>
<evidence type="ECO:0000256" key="1">
    <source>
        <dbReference type="ARBA" id="ARBA00004688"/>
    </source>
</evidence>
<dbReference type="GO" id="GO:0003849">
    <property type="term" value="F:3-deoxy-7-phosphoheptulonate synthase activity"/>
    <property type="evidence" value="ECO:0007669"/>
    <property type="project" value="UniProtKB-EC"/>
</dbReference>